<dbReference type="GO" id="GO:0043565">
    <property type="term" value="F:sequence-specific DNA binding"/>
    <property type="evidence" value="ECO:0007669"/>
    <property type="project" value="InterPro"/>
</dbReference>
<organism evidence="4 5">
    <name type="scientific">Adhaeribacter pallidiroseus</name>
    <dbReference type="NCBI Taxonomy" id="2072847"/>
    <lineage>
        <taxon>Bacteria</taxon>
        <taxon>Pseudomonadati</taxon>
        <taxon>Bacteroidota</taxon>
        <taxon>Cytophagia</taxon>
        <taxon>Cytophagales</taxon>
        <taxon>Hymenobacteraceae</taxon>
        <taxon>Adhaeribacter</taxon>
    </lineage>
</organism>
<accession>A0A369QI49</accession>
<keyword evidence="2" id="KW-0812">Transmembrane</keyword>
<feature type="transmembrane region" description="Helical" evidence="2">
    <location>
        <begin position="66"/>
        <end position="84"/>
    </location>
</feature>
<feature type="transmembrane region" description="Helical" evidence="2">
    <location>
        <begin position="96"/>
        <end position="118"/>
    </location>
</feature>
<dbReference type="Gene3D" id="1.10.10.60">
    <property type="entry name" value="Homeodomain-like"/>
    <property type="match status" value="1"/>
</dbReference>
<dbReference type="PROSITE" id="PS01124">
    <property type="entry name" value="HTH_ARAC_FAMILY_2"/>
    <property type="match status" value="1"/>
</dbReference>
<keyword evidence="2" id="KW-1133">Transmembrane helix</keyword>
<dbReference type="Proteomes" id="UP000253919">
    <property type="component" value="Unassembled WGS sequence"/>
</dbReference>
<dbReference type="GO" id="GO:0003700">
    <property type="term" value="F:DNA-binding transcription factor activity"/>
    <property type="evidence" value="ECO:0007669"/>
    <property type="project" value="InterPro"/>
</dbReference>
<sequence>MNFITLLQYSLAAGALLGLYIAFRLFTRKPNQLANWLLSVLILLMAVQSLLVAFDTQNFFTRFPHLSKISWLIPMLFGPMLYLFVRKLTARNPRLFPIEIIHFIPVLVTLFYLLPYFIETNSKTVAYFSDLEVDRQDDFGLIRQVTLFQVFFYLVYSLKSLAQYDHRIYDTFSDVENVKLDWLKKAIYFLLVIFFAAVLAVTLNNKYLPVLTEMYHYYLHFLVVIAAVYWIGFKTLRQSQLFPKLKVKAIISADNAGNTPFAEDDLAPADIHDAEPIGLPGLPKKYRKYTLKPAVLEKYYDRLNTIMETQKPYQQSDLTIQELADQLQVPRQYLLYLIHSHLDKNFYDFINQYRVTAAQELFTTIPEQPTSKLVIAQKVGFTSEVAMEAAFIRLTQQTSEAFIKNEATDF</sequence>
<dbReference type="PANTHER" id="PTHR43280">
    <property type="entry name" value="ARAC-FAMILY TRANSCRIPTIONAL REGULATOR"/>
    <property type="match status" value="1"/>
</dbReference>
<gene>
    <name evidence="4" type="ORF">AHMF7616_01505</name>
</gene>
<evidence type="ECO:0000313" key="5">
    <source>
        <dbReference type="Proteomes" id="UP000253919"/>
    </source>
</evidence>
<dbReference type="AlphaFoldDB" id="A0A369QI49"/>
<feature type="transmembrane region" description="Helical" evidence="2">
    <location>
        <begin position="138"/>
        <end position="158"/>
    </location>
</feature>
<dbReference type="InterPro" id="IPR018060">
    <property type="entry name" value="HTH_AraC"/>
</dbReference>
<evidence type="ECO:0000256" key="1">
    <source>
        <dbReference type="ARBA" id="ARBA00023125"/>
    </source>
</evidence>
<comment type="caution">
    <text evidence="4">The sequence shown here is derived from an EMBL/GenBank/DDBJ whole genome shotgun (WGS) entry which is preliminary data.</text>
</comment>
<reference evidence="4 5" key="1">
    <citation type="submission" date="2018-04" db="EMBL/GenBank/DDBJ databases">
        <title>Adhaeribacter sp. HMF7616 genome sequencing and assembly.</title>
        <authorList>
            <person name="Kang H."/>
            <person name="Kang J."/>
            <person name="Cha I."/>
            <person name="Kim H."/>
            <person name="Joh K."/>
        </authorList>
    </citation>
    <scope>NUCLEOTIDE SEQUENCE [LARGE SCALE GENOMIC DNA]</scope>
    <source>
        <strain evidence="4 5">HMF7616</strain>
    </source>
</reference>
<keyword evidence="1" id="KW-0238">DNA-binding</keyword>
<proteinExistence type="predicted"/>
<protein>
    <recommendedName>
        <fullName evidence="3">HTH araC/xylS-type domain-containing protein</fullName>
    </recommendedName>
</protein>
<dbReference type="SMART" id="SM00342">
    <property type="entry name" value="HTH_ARAC"/>
    <property type="match status" value="1"/>
</dbReference>
<keyword evidence="5" id="KW-1185">Reference proteome</keyword>
<evidence type="ECO:0000259" key="3">
    <source>
        <dbReference type="PROSITE" id="PS01124"/>
    </source>
</evidence>
<feature type="transmembrane region" description="Helical" evidence="2">
    <location>
        <begin position="33"/>
        <end position="54"/>
    </location>
</feature>
<feature type="transmembrane region" description="Helical" evidence="2">
    <location>
        <begin position="186"/>
        <end position="203"/>
    </location>
</feature>
<dbReference type="EMBL" id="QASA01000001">
    <property type="protein sequence ID" value="RDC62906.1"/>
    <property type="molecule type" value="Genomic_DNA"/>
</dbReference>
<evidence type="ECO:0000256" key="2">
    <source>
        <dbReference type="SAM" id="Phobius"/>
    </source>
</evidence>
<keyword evidence="2" id="KW-0472">Membrane</keyword>
<evidence type="ECO:0000313" key="4">
    <source>
        <dbReference type="EMBL" id="RDC62906.1"/>
    </source>
</evidence>
<name>A0A369QI49_9BACT</name>
<feature type="transmembrane region" description="Helical" evidence="2">
    <location>
        <begin position="215"/>
        <end position="236"/>
    </location>
</feature>
<feature type="domain" description="HTH araC/xylS-type" evidence="3">
    <location>
        <begin position="301"/>
        <end position="405"/>
    </location>
</feature>
<dbReference type="PANTHER" id="PTHR43280:SF29">
    <property type="entry name" value="ARAC-FAMILY TRANSCRIPTIONAL REGULATOR"/>
    <property type="match status" value="1"/>
</dbReference>
<dbReference type="RefSeq" id="WP_115372293.1">
    <property type="nucleotide sequence ID" value="NZ_QASA01000001.1"/>
</dbReference>
<dbReference type="OrthoDB" id="5492415at2"/>
<feature type="transmembrane region" description="Helical" evidence="2">
    <location>
        <begin position="6"/>
        <end position="26"/>
    </location>
</feature>